<keyword evidence="2" id="KW-0963">Cytoplasm</keyword>
<reference evidence="11 12" key="1">
    <citation type="submission" date="2024-02" db="EMBL/GenBank/DDBJ databases">
        <authorList>
            <person name="Daric V."/>
            <person name="Darras S."/>
        </authorList>
    </citation>
    <scope>NUCLEOTIDE SEQUENCE [LARGE SCALE GENOMIC DNA]</scope>
</reference>
<feature type="zinc finger region" description="TRAF-type" evidence="7">
    <location>
        <begin position="214"/>
        <end position="262"/>
    </location>
</feature>
<dbReference type="Gene3D" id="3.30.40.10">
    <property type="entry name" value="Zinc/RING finger domain, C3HC4 (zinc finger)"/>
    <property type="match status" value="3"/>
</dbReference>
<keyword evidence="5 7" id="KW-0863">Zinc-finger</keyword>
<evidence type="ECO:0000259" key="10">
    <source>
        <dbReference type="PROSITE" id="PS50145"/>
    </source>
</evidence>
<name>A0ABP0GMB2_CLALP</name>
<proteinExistence type="predicted"/>
<dbReference type="InterPro" id="IPR001841">
    <property type="entry name" value="Znf_RING"/>
</dbReference>
<feature type="domain" description="TRAF-type" evidence="10">
    <location>
        <begin position="214"/>
        <end position="262"/>
    </location>
</feature>
<dbReference type="InterPro" id="IPR001293">
    <property type="entry name" value="Znf_TRAF"/>
</dbReference>
<evidence type="ECO:0000259" key="8">
    <source>
        <dbReference type="PROSITE" id="PS50089"/>
    </source>
</evidence>
<dbReference type="Pfam" id="PF21355">
    <property type="entry name" value="TRAF-mep_MATH"/>
    <property type="match status" value="1"/>
</dbReference>
<sequence>MTSSRASSISKRFQFKKSRSVSSGTCSSDSRDSSICGSQLSIPFSINSSYEADVDEEWKGVITAKLFTTPLENRFLCASCLKVLSYPVSLPKCDHHVCSSCLADLCRGKRVCPADGKRFTRDEAMVDEKLQFDLNNLELVCPYKDSGCIWSGRLQNFKDHYDVCDHVEQLCAFGCNFRGPKRSMDAHLSVDCPQRLVTCEFCKRHVRAEMEIEHLKNCPRFPIACPKACGKRDIAREEIGRHLSEECSMADVPCPYNQIGCTFKGGRPALNDHVEECLKQHIKLLCEGVLNHSSLLSTHETNLTNSMQVIAEHENKLSAISDKLGAEMIWKVDEWENKMAQAVSGKKIAIHSPPFYTARHQYKLSLSLLPNGDNKAKGEFVSLYVRVCTGDYDSLLKWPFSHGLDLILVDQSQDPRAKTDFIYNLRPNPCKENLPFLGRPTSRANPAFGPQRFVSHALLNSRDYVRDDVVFIKVCVNSEM</sequence>
<accession>A0ABP0GMB2</accession>
<keyword evidence="6 7" id="KW-0862">Zinc</keyword>
<dbReference type="InterPro" id="IPR049342">
    <property type="entry name" value="TRAF1-6_MATH_dom"/>
</dbReference>
<dbReference type="InterPro" id="IPR012227">
    <property type="entry name" value="TNF_rcpt-assoc_TRAF_met"/>
</dbReference>
<dbReference type="PANTHER" id="PTHR10131">
    <property type="entry name" value="TNF RECEPTOR ASSOCIATED FACTOR"/>
    <property type="match status" value="1"/>
</dbReference>
<evidence type="ECO:0000256" key="1">
    <source>
        <dbReference type="ARBA" id="ARBA00004496"/>
    </source>
</evidence>
<keyword evidence="4" id="KW-0677">Repeat</keyword>
<dbReference type="SUPFAM" id="SSF57850">
    <property type="entry name" value="RING/U-box"/>
    <property type="match status" value="1"/>
</dbReference>
<dbReference type="InterPro" id="IPR017907">
    <property type="entry name" value="Znf_RING_CS"/>
</dbReference>
<feature type="domain" description="TRAF-type" evidence="10">
    <location>
        <begin position="160"/>
        <end position="206"/>
    </location>
</feature>
<evidence type="ECO:0000256" key="5">
    <source>
        <dbReference type="ARBA" id="ARBA00022771"/>
    </source>
</evidence>
<evidence type="ECO:0008006" key="13">
    <source>
        <dbReference type="Google" id="ProtNLM"/>
    </source>
</evidence>
<evidence type="ECO:0000256" key="2">
    <source>
        <dbReference type="ARBA" id="ARBA00022490"/>
    </source>
</evidence>
<dbReference type="InterPro" id="IPR002083">
    <property type="entry name" value="MATH/TRAF_dom"/>
</dbReference>
<evidence type="ECO:0000256" key="6">
    <source>
        <dbReference type="ARBA" id="ARBA00022833"/>
    </source>
</evidence>
<evidence type="ECO:0000256" key="3">
    <source>
        <dbReference type="ARBA" id="ARBA00022723"/>
    </source>
</evidence>
<keyword evidence="3 7" id="KW-0479">Metal-binding</keyword>
<comment type="subcellular location">
    <subcellularLocation>
        <location evidence="1">Cytoplasm</location>
    </subcellularLocation>
</comment>
<feature type="domain" description="RING-type" evidence="8">
    <location>
        <begin position="77"/>
        <end position="115"/>
    </location>
</feature>
<dbReference type="PROSITE" id="PS50145">
    <property type="entry name" value="ZF_TRAF"/>
    <property type="match status" value="2"/>
</dbReference>
<evidence type="ECO:0000256" key="7">
    <source>
        <dbReference type="PROSITE-ProRule" id="PRU00207"/>
    </source>
</evidence>
<dbReference type="Pfam" id="PF02176">
    <property type="entry name" value="zf-TRAF"/>
    <property type="match status" value="1"/>
</dbReference>
<comment type="caution">
    <text evidence="11">The sequence shown here is derived from an EMBL/GenBank/DDBJ whole genome shotgun (WGS) entry which is preliminary data.</text>
</comment>
<dbReference type="Gene3D" id="2.60.210.10">
    <property type="entry name" value="Apoptosis, Tumor Necrosis Factor Receptor Associated Protein 2, Chain A"/>
    <property type="match status" value="1"/>
</dbReference>
<dbReference type="Proteomes" id="UP001642483">
    <property type="component" value="Unassembled WGS sequence"/>
</dbReference>
<dbReference type="PROSITE" id="PS50089">
    <property type="entry name" value="ZF_RING_2"/>
    <property type="match status" value="1"/>
</dbReference>
<gene>
    <name evidence="11" type="ORF">CVLEPA_LOCUS26104</name>
</gene>
<evidence type="ECO:0000259" key="9">
    <source>
        <dbReference type="PROSITE" id="PS50144"/>
    </source>
</evidence>
<keyword evidence="12" id="KW-1185">Reference proteome</keyword>
<feature type="domain" description="MATH" evidence="9">
    <location>
        <begin position="325"/>
        <end position="476"/>
    </location>
</feature>
<dbReference type="InterPro" id="IPR013083">
    <property type="entry name" value="Znf_RING/FYVE/PHD"/>
</dbReference>
<dbReference type="CDD" id="cd00270">
    <property type="entry name" value="MATH_TRAF_C"/>
    <property type="match status" value="1"/>
</dbReference>
<evidence type="ECO:0000313" key="11">
    <source>
        <dbReference type="EMBL" id="CAK8692867.1"/>
    </source>
</evidence>
<dbReference type="InterPro" id="IPR008974">
    <property type="entry name" value="TRAF-like"/>
</dbReference>
<dbReference type="PANTHER" id="PTHR10131:SF151">
    <property type="entry name" value="TNF RECEPTOR ASSOCIATED FACTOR (TRAF) HOMOLOG"/>
    <property type="match status" value="1"/>
</dbReference>
<evidence type="ECO:0000313" key="12">
    <source>
        <dbReference type="Proteomes" id="UP001642483"/>
    </source>
</evidence>
<dbReference type="PROSITE" id="PS50144">
    <property type="entry name" value="MATH"/>
    <property type="match status" value="1"/>
</dbReference>
<protein>
    <recommendedName>
        <fullName evidence="13">TNF receptor-associated factor 4</fullName>
    </recommendedName>
</protein>
<dbReference type="EMBL" id="CAWYQH010000130">
    <property type="protein sequence ID" value="CAK8692867.1"/>
    <property type="molecule type" value="Genomic_DNA"/>
</dbReference>
<dbReference type="PROSITE" id="PS00518">
    <property type="entry name" value="ZF_RING_1"/>
    <property type="match status" value="1"/>
</dbReference>
<feature type="zinc finger region" description="TRAF-type" evidence="7">
    <location>
        <begin position="160"/>
        <end position="206"/>
    </location>
</feature>
<organism evidence="11 12">
    <name type="scientific">Clavelina lepadiformis</name>
    <name type="common">Light-bulb sea squirt</name>
    <name type="synonym">Ascidia lepadiformis</name>
    <dbReference type="NCBI Taxonomy" id="159417"/>
    <lineage>
        <taxon>Eukaryota</taxon>
        <taxon>Metazoa</taxon>
        <taxon>Chordata</taxon>
        <taxon>Tunicata</taxon>
        <taxon>Ascidiacea</taxon>
        <taxon>Aplousobranchia</taxon>
        <taxon>Clavelinidae</taxon>
        <taxon>Clavelina</taxon>
    </lineage>
</organism>
<dbReference type="SUPFAM" id="SSF49599">
    <property type="entry name" value="TRAF domain-like"/>
    <property type="match status" value="3"/>
</dbReference>
<evidence type="ECO:0000256" key="4">
    <source>
        <dbReference type="ARBA" id="ARBA00022737"/>
    </source>
</evidence>
<dbReference type="PIRSF" id="PIRSF015614">
    <property type="entry name" value="TRAF"/>
    <property type="match status" value="1"/>
</dbReference>